<comment type="caution">
    <text evidence="3">The sequence shown here is derived from an EMBL/GenBank/DDBJ whole genome shotgun (WGS) entry which is preliminary data.</text>
</comment>
<dbReference type="SUPFAM" id="SSF51261">
    <property type="entry name" value="Duplicated hybrid motif"/>
    <property type="match status" value="1"/>
</dbReference>
<reference evidence="3 4" key="1">
    <citation type="submission" date="2021-08" db="EMBL/GenBank/DDBJ databases">
        <title>Draft genome sequence of Mycolicibacterium sp. NGTWS1702 strain.</title>
        <authorList>
            <person name="Matsumoto M."/>
            <person name="Tang B.C.C."/>
            <person name="Machida Y."/>
            <person name="Matoyama H."/>
            <person name="Kishihara T."/>
            <person name="Sato S."/>
            <person name="Kondo I."/>
            <person name="Sano M."/>
            <person name="Kato G."/>
        </authorList>
    </citation>
    <scope>NUCLEOTIDE SEQUENCE [LARGE SCALE GENOMIC DNA]</scope>
    <source>
        <strain evidence="3 4">NGTWSNA01</strain>
    </source>
</reference>
<feature type="chain" id="PRO_5045480957" evidence="1">
    <location>
        <begin position="29"/>
        <end position="422"/>
    </location>
</feature>
<dbReference type="InterPro" id="IPR050570">
    <property type="entry name" value="Cell_wall_metabolism_enzyme"/>
</dbReference>
<evidence type="ECO:0000313" key="4">
    <source>
        <dbReference type="Proteomes" id="UP001060504"/>
    </source>
</evidence>
<dbReference type="Gene3D" id="2.70.70.10">
    <property type="entry name" value="Glucose Permease (Domain IIA)"/>
    <property type="match status" value="1"/>
</dbReference>
<dbReference type="Pfam" id="PF01551">
    <property type="entry name" value="Peptidase_M23"/>
    <property type="match status" value="1"/>
</dbReference>
<name>A0ABQ4VCL6_9MYCO</name>
<dbReference type="PROSITE" id="PS51257">
    <property type="entry name" value="PROKAR_LIPOPROTEIN"/>
    <property type="match status" value="1"/>
</dbReference>
<evidence type="ECO:0000259" key="2">
    <source>
        <dbReference type="Pfam" id="PF01551"/>
    </source>
</evidence>
<dbReference type="InterPro" id="IPR011055">
    <property type="entry name" value="Dup_hybrid_motif"/>
</dbReference>
<proteinExistence type="predicted"/>
<evidence type="ECO:0000313" key="3">
    <source>
        <dbReference type="EMBL" id="GJF18407.1"/>
    </source>
</evidence>
<dbReference type="InterPro" id="IPR016047">
    <property type="entry name" value="M23ase_b-sheet_dom"/>
</dbReference>
<keyword evidence="4" id="KW-1185">Reference proteome</keyword>
<dbReference type="PANTHER" id="PTHR21666:SF290">
    <property type="entry name" value="PEPTIDASE M23 DOMAIN PROTEIN"/>
    <property type="match status" value="1"/>
</dbReference>
<protein>
    <submittedName>
        <fullName evidence="3">Peptidase M23</fullName>
    </submittedName>
</protein>
<dbReference type="EMBL" id="BPRH01002756">
    <property type="protein sequence ID" value="GJF18407.1"/>
    <property type="molecule type" value="Genomic_DNA"/>
</dbReference>
<gene>
    <name evidence="3" type="ORF">NGTWS1702_26340</name>
</gene>
<dbReference type="PANTHER" id="PTHR21666">
    <property type="entry name" value="PEPTIDASE-RELATED"/>
    <property type="match status" value="1"/>
</dbReference>
<dbReference type="Proteomes" id="UP001060504">
    <property type="component" value="Unassembled WGS sequence"/>
</dbReference>
<dbReference type="CDD" id="cd12797">
    <property type="entry name" value="M23_peptidase"/>
    <property type="match status" value="1"/>
</dbReference>
<feature type="signal peptide" evidence="1">
    <location>
        <begin position="1"/>
        <end position="28"/>
    </location>
</feature>
<accession>A0ABQ4VCL6</accession>
<keyword evidence="1" id="KW-0732">Signal</keyword>
<sequence length="422" mass="44168">MHRGKLFRLIALAAGPLALLFTAACSPATDTTAVDGTHGAGTTAASNAAPSSAQDGPSVFTPLVARVLSEPIPVPTTDGEVHLAYELELTNMLAQDVTLTSVNVRSGGRTLLSLPGDRLANWTRLAGNPTPTTIIGPAQTAFVWLDVALPADAGVPDKLIHGVGISIPQPIPPLVLATMTEDVAPVTVQIQRPITISPPLAGPNWLDANSCCDMTAHRMALNPINGELWAAERFAIDYIQLGPDGRIFTGERSDANSYPYFGTDIVAVGNGPVVATLDGLPEQVPGTTPTGLALAQYGGNHVVQDLGAGRYAFYAHLKTGSVKVKPGDQLTTGQVLGALGNSGNSDAPHLHFHVMNSPDPLRSDGLPFVFSRFRLDSRLADSPGALDNLLDGKPAELQPGFEPHDEESTGPMVYDVMSYATG</sequence>
<organism evidence="3 4">
    <name type="scientific">Mycolicibacterium cyprinidarum</name>
    <dbReference type="NCBI Taxonomy" id="2860311"/>
    <lineage>
        <taxon>Bacteria</taxon>
        <taxon>Bacillati</taxon>
        <taxon>Actinomycetota</taxon>
        <taxon>Actinomycetes</taxon>
        <taxon>Mycobacteriales</taxon>
        <taxon>Mycobacteriaceae</taxon>
        <taxon>Mycolicibacterium</taxon>
    </lineage>
</organism>
<evidence type="ECO:0000256" key="1">
    <source>
        <dbReference type="SAM" id="SignalP"/>
    </source>
</evidence>
<feature type="domain" description="M23ase beta-sheet core" evidence="2">
    <location>
        <begin position="262"/>
        <end position="357"/>
    </location>
</feature>